<gene>
    <name evidence="1" type="ORF">NCTC5053_03630</name>
</gene>
<name>A0A378B878_KLEPN</name>
<protein>
    <submittedName>
        <fullName evidence="1">Uncharacterized protein</fullName>
    </submittedName>
</protein>
<evidence type="ECO:0000313" key="2">
    <source>
        <dbReference type="Proteomes" id="UP000254387"/>
    </source>
</evidence>
<organism evidence="1 2">
    <name type="scientific">Klebsiella pneumoniae</name>
    <dbReference type="NCBI Taxonomy" id="573"/>
    <lineage>
        <taxon>Bacteria</taxon>
        <taxon>Pseudomonadati</taxon>
        <taxon>Pseudomonadota</taxon>
        <taxon>Gammaproteobacteria</taxon>
        <taxon>Enterobacterales</taxon>
        <taxon>Enterobacteriaceae</taxon>
        <taxon>Klebsiella/Raoultella group</taxon>
        <taxon>Klebsiella</taxon>
        <taxon>Klebsiella pneumoniae complex</taxon>
    </lineage>
</organism>
<dbReference type="EMBL" id="UGMN01000004">
    <property type="protein sequence ID" value="STV30422.1"/>
    <property type="molecule type" value="Genomic_DNA"/>
</dbReference>
<reference evidence="1 2" key="1">
    <citation type="submission" date="2018-06" db="EMBL/GenBank/DDBJ databases">
        <authorList>
            <consortium name="Pathogen Informatics"/>
            <person name="Doyle S."/>
        </authorList>
    </citation>
    <scope>NUCLEOTIDE SEQUENCE [LARGE SCALE GENOMIC DNA]</scope>
    <source>
        <strain evidence="1 2">NCTC5053</strain>
    </source>
</reference>
<evidence type="ECO:0000313" key="1">
    <source>
        <dbReference type="EMBL" id="STV30422.1"/>
    </source>
</evidence>
<accession>A0A378B878</accession>
<dbReference type="Proteomes" id="UP000254387">
    <property type="component" value="Unassembled WGS sequence"/>
</dbReference>
<dbReference type="AlphaFoldDB" id="A0A378B878"/>
<proteinExistence type="predicted"/>
<sequence>MGVLLFHPQKKIDVGAFPFGDAAQLLYYQAHVVIVEMDPLLHRLLHGVPVSLFKALLRAGSDFKKTPILRVKSLQYRLGNQ</sequence>